<feature type="region of interest" description="Disordered" evidence="1">
    <location>
        <begin position="1"/>
        <end position="32"/>
    </location>
</feature>
<evidence type="ECO:0000313" key="3">
    <source>
        <dbReference type="Proteomes" id="UP000078240"/>
    </source>
</evidence>
<dbReference type="AlphaFoldDB" id="A0A179GJC7"/>
<sequence length="79" mass="8599">MRSGGCSTHHATIVSREIPHPGLGDRQGSGKQIPSASILITHEDFGPAYPNNGNDSRFLHVWPPVRSKSRSDRAVIENP</sequence>
<evidence type="ECO:0000256" key="1">
    <source>
        <dbReference type="SAM" id="MobiDB-lite"/>
    </source>
</evidence>
<proteinExistence type="predicted"/>
<comment type="caution">
    <text evidence="2">The sequence shown here is derived from an EMBL/GenBank/DDBJ whole genome shotgun (WGS) entry which is preliminary data.</text>
</comment>
<reference evidence="2 3" key="1">
    <citation type="submission" date="2016-01" db="EMBL/GenBank/DDBJ databases">
        <title>Biosynthesis of antibiotic leucinostatins and their inhibition on Phytophthora in bio-control Purpureocillium lilacinum.</title>
        <authorList>
            <person name="Wang G."/>
            <person name="Liu Z."/>
            <person name="Lin R."/>
            <person name="Li E."/>
            <person name="Mao Z."/>
            <person name="Ling J."/>
            <person name="Yin W."/>
            <person name="Xie B."/>
        </authorList>
    </citation>
    <scope>NUCLEOTIDE SEQUENCE [LARGE SCALE GENOMIC DNA]</scope>
    <source>
        <strain evidence="2">PLBJ-1</strain>
    </source>
</reference>
<dbReference type="Proteomes" id="UP000078240">
    <property type="component" value="Unassembled WGS sequence"/>
</dbReference>
<protein>
    <submittedName>
        <fullName evidence="2">Uncharacterized protein</fullName>
    </submittedName>
</protein>
<evidence type="ECO:0000313" key="2">
    <source>
        <dbReference type="EMBL" id="OAQ77618.1"/>
    </source>
</evidence>
<accession>A0A179GJC7</accession>
<dbReference type="EMBL" id="LSBH01000006">
    <property type="protein sequence ID" value="OAQ77618.1"/>
    <property type="molecule type" value="Genomic_DNA"/>
</dbReference>
<gene>
    <name evidence="2" type="ORF">VFPBJ_08090</name>
</gene>
<feature type="compositionally biased region" description="Polar residues" evidence="1">
    <location>
        <begin position="1"/>
        <end position="10"/>
    </location>
</feature>
<name>A0A179GJC7_PURLI</name>
<organism evidence="2 3">
    <name type="scientific">Purpureocillium lilacinum</name>
    <name type="common">Paecilomyces lilacinus</name>
    <dbReference type="NCBI Taxonomy" id="33203"/>
    <lineage>
        <taxon>Eukaryota</taxon>
        <taxon>Fungi</taxon>
        <taxon>Dikarya</taxon>
        <taxon>Ascomycota</taxon>
        <taxon>Pezizomycotina</taxon>
        <taxon>Sordariomycetes</taxon>
        <taxon>Hypocreomycetidae</taxon>
        <taxon>Hypocreales</taxon>
        <taxon>Ophiocordycipitaceae</taxon>
        <taxon>Purpureocillium</taxon>
    </lineage>
</organism>